<evidence type="ECO:0000256" key="6">
    <source>
        <dbReference type="ARBA" id="ARBA00022737"/>
    </source>
</evidence>
<dbReference type="OrthoDB" id="5273213at2759"/>
<keyword evidence="6" id="KW-0677">Repeat</keyword>
<dbReference type="SUPFAM" id="SSF74924">
    <property type="entry name" value="Cap-Gly domain"/>
    <property type="match status" value="1"/>
</dbReference>
<organism evidence="12 13">
    <name type="scientific">Actinia tenebrosa</name>
    <name type="common">Australian red waratah sea anemone</name>
    <dbReference type="NCBI Taxonomy" id="6105"/>
    <lineage>
        <taxon>Eukaryota</taxon>
        <taxon>Metazoa</taxon>
        <taxon>Cnidaria</taxon>
        <taxon>Anthozoa</taxon>
        <taxon>Hexacorallia</taxon>
        <taxon>Actiniaria</taxon>
        <taxon>Actiniidae</taxon>
        <taxon>Actinia</taxon>
    </lineage>
</organism>
<dbReference type="Gene3D" id="3.80.10.10">
    <property type="entry name" value="Ribonuclease Inhibitor"/>
    <property type="match status" value="2"/>
</dbReference>
<dbReference type="PROSITE" id="PS51450">
    <property type="entry name" value="LRR"/>
    <property type="match status" value="1"/>
</dbReference>
<dbReference type="Proteomes" id="UP000515163">
    <property type="component" value="Unplaced"/>
</dbReference>
<dbReference type="PANTHER" id="PTHR18849:SF0">
    <property type="entry name" value="CILIA- AND FLAGELLA-ASSOCIATED PROTEIN 410-RELATED"/>
    <property type="match status" value="1"/>
</dbReference>
<evidence type="ECO:0000256" key="2">
    <source>
        <dbReference type="ARBA" id="ARBA00006286"/>
    </source>
</evidence>
<keyword evidence="8" id="KW-0206">Cytoskeleton</keyword>
<evidence type="ECO:0000256" key="7">
    <source>
        <dbReference type="ARBA" id="ARBA00023186"/>
    </source>
</evidence>
<dbReference type="KEGG" id="aten:116289679"/>
<dbReference type="SMART" id="SM01052">
    <property type="entry name" value="CAP_GLY"/>
    <property type="match status" value="1"/>
</dbReference>
<reference evidence="13" key="1">
    <citation type="submission" date="2025-08" db="UniProtKB">
        <authorList>
            <consortium name="RefSeq"/>
        </authorList>
    </citation>
    <scope>IDENTIFICATION</scope>
    <source>
        <tissue evidence="13">Tentacle</tissue>
    </source>
</reference>
<evidence type="ECO:0000313" key="13">
    <source>
        <dbReference type="RefSeq" id="XP_031552493.1"/>
    </source>
</evidence>
<accession>A0A6P8HBJ0</accession>
<evidence type="ECO:0000256" key="8">
    <source>
        <dbReference type="ARBA" id="ARBA00023212"/>
    </source>
</evidence>
<dbReference type="AlphaFoldDB" id="A0A6P8HBJ0"/>
<keyword evidence="4" id="KW-0963">Cytoplasm</keyword>
<dbReference type="InParanoid" id="A0A6P8HBJ0"/>
<comment type="similarity">
    <text evidence="2">Belongs to the TBCE family.</text>
</comment>
<evidence type="ECO:0000256" key="10">
    <source>
        <dbReference type="ARBA" id="ARBA00030180"/>
    </source>
</evidence>
<evidence type="ECO:0000256" key="3">
    <source>
        <dbReference type="ARBA" id="ARBA00015004"/>
    </source>
</evidence>
<gene>
    <name evidence="13" type="primary">LOC116289679</name>
</gene>
<dbReference type="InterPro" id="IPR032675">
    <property type="entry name" value="LRR_dom_sf"/>
</dbReference>
<comment type="subunit">
    <text evidence="9">Supercomplex made of cofactors A to E. Cofactors A and D function by capturing and stabilizing tubulin in a quasi-native conformation. Cofactor E binds to the cofactor D-tubulin complex; interaction with cofactor C then causes the release of tubulin polypeptides that are committed to the native state.</text>
</comment>
<dbReference type="SUPFAM" id="SSF52058">
    <property type="entry name" value="L domain-like"/>
    <property type="match status" value="1"/>
</dbReference>
<dbReference type="FunCoup" id="A0A6P8HBJ0">
    <property type="interactions" value="1800"/>
</dbReference>
<dbReference type="FunFam" id="2.30.30.190:FF:000016">
    <property type="entry name" value="Tubulin-folding cofactor E"/>
    <property type="match status" value="1"/>
</dbReference>
<dbReference type="Pfam" id="PF14580">
    <property type="entry name" value="LRR_9"/>
    <property type="match status" value="1"/>
</dbReference>
<dbReference type="SUPFAM" id="SSF54236">
    <property type="entry name" value="Ubiquitin-like"/>
    <property type="match status" value="1"/>
</dbReference>
<comment type="subcellular location">
    <subcellularLocation>
        <location evidence="1">Cytoplasm</location>
        <location evidence="1">Cytoskeleton</location>
    </subcellularLocation>
</comment>
<dbReference type="GeneID" id="116289679"/>
<dbReference type="InterPro" id="IPR036859">
    <property type="entry name" value="CAP-Gly_dom_sf"/>
</dbReference>
<dbReference type="Pfam" id="PF14560">
    <property type="entry name" value="Ubiquitin_2"/>
    <property type="match status" value="1"/>
</dbReference>
<dbReference type="InterPro" id="IPR029071">
    <property type="entry name" value="Ubiquitin-like_domsf"/>
</dbReference>
<sequence length="532" mass="59955">MADGVTFVGKRVICDDFIGTVKYFGVVPPTQGEWLGVEWDDEKRGKHDGTLDGVSYFVCSHPKSGSFVRLKKVNFGVSVIDALKQRYGVKHDTVQDMYVVDANNKKTAVEMVGVNDVHKVQSCFEKLVEVGLREQLVNGPDKDVSLSSVAPNIVQLDISRNLIASWDDLAKVIKDLNKLKTLNVSENQLTLPTDHSLLKSSFCMIKELYLNRMNLSWTEVLMIMTMFPDLEDLHVCYNAIDSLRLNNDEENSNQCLLNQKIVTLNLEGNLISNWSDITLLGNLTRLKTLILNDNKLIDVIFDDDTGSNKTNLFPSLTSLSFSRNSIKDITSVNALNKLVDLVELRFKDNPVFKGETGFSIRQELIARISSVKTVNGSPVTEKERLAAERAYIKKYAKDWFDAGGKVDNYDANKLTTEFVEKHPRYAELARVHGIPDSEVHQKTAATLKESLIALTFKCPDDSSKKVLTKKLPGTMTIGKLKGLLYRLYKVDSADQKLSYLDTKNDREIQLDDDLRSLSFYSVVQGDTLYVRW</sequence>
<evidence type="ECO:0000256" key="4">
    <source>
        <dbReference type="ARBA" id="ARBA00022490"/>
    </source>
</evidence>
<keyword evidence="5" id="KW-0433">Leucine-rich repeat</keyword>
<evidence type="ECO:0000256" key="9">
    <source>
        <dbReference type="ARBA" id="ARBA00026055"/>
    </source>
</evidence>
<feature type="domain" description="CAP-Gly" evidence="11">
    <location>
        <begin position="25"/>
        <end position="69"/>
    </location>
</feature>
<dbReference type="Gene3D" id="3.10.20.90">
    <property type="entry name" value="Phosphatidylinositol 3-kinase Catalytic Subunit, Chain A, domain 1"/>
    <property type="match status" value="1"/>
</dbReference>
<dbReference type="InterPro" id="IPR044079">
    <property type="entry name" value="Ubl_TBCE"/>
</dbReference>
<evidence type="ECO:0000256" key="5">
    <source>
        <dbReference type="ARBA" id="ARBA00022614"/>
    </source>
</evidence>
<keyword evidence="7" id="KW-0143">Chaperone</keyword>
<dbReference type="RefSeq" id="XP_031552493.1">
    <property type="nucleotide sequence ID" value="XM_031696633.1"/>
</dbReference>
<dbReference type="PANTHER" id="PTHR18849">
    <property type="entry name" value="LEUCINE RICH REPEAT PROTEIN"/>
    <property type="match status" value="1"/>
</dbReference>
<evidence type="ECO:0000256" key="1">
    <source>
        <dbReference type="ARBA" id="ARBA00004245"/>
    </source>
</evidence>
<keyword evidence="12" id="KW-1185">Reference proteome</keyword>
<proteinExistence type="inferred from homology"/>
<dbReference type="CDD" id="cd17044">
    <property type="entry name" value="Ubl_TBCE"/>
    <property type="match status" value="1"/>
</dbReference>
<dbReference type="GO" id="GO:0005856">
    <property type="term" value="C:cytoskeleton"/>
    <property type="evidence" value="ECO:0007669"/>
    <property type="project" value="UniProtKB-SubCell"/>
</dbReference>
<protein>
    <recommendedName>
        <fullName evidence="3">Tubulin-specific chaperone E</fullName>
    </recommendedName>
    <alternativeName>
        <fullName evidence="10">Tubulin-folding cofactor E</fullName>
    </alternativeName>
</protein>
<dbReference type="Pfam" id="PF01302">
    <property type="entry name" value="CAP_GLY"/>
    <property type="match status" value="1"/>
</dbReference>
<evidence type="ECO:0000313" key="12">
    <source>
        <dbReference type="Proteomes" id="UP000515163"/>
    </source>
</evidence>
<dbReference type="Gene3D" id="2.30.30.190">
    <property type="entry name" value="CAP Gly-rich-like domain"/>
    <property type="match status" value="1"/>
</dbReference>
<dbReference type="InterPro" id="IPR000938">
    <property type="entry name" value="CAP-Gly_domain"/>
</dbReference>
<evidence type="ECO:0000259" key="11">
    <source>
        <dbReference type="PROSITE" id="PS50245"/>
    </source>
</evidence>
<dbReference type="PROSITE" id="PS00845">
    <property type="entry name" value="CAP_GLY_1"/>
    <property type="match status" value="1"/>
</dbReference>
<dbReference type="InterPro" id="IPR000626">
    <property type="entry name" value="Ubiquitin-like_dom"/>
</dbReference>
<dbReference type="InterPro" id="IPR001611">
    <property type="entry name" value="Leu-rich_rpt"/>
</dbReference>
<name>A0A6P8HBJ0_ACTTE</name>
<dbReference type="PROSITE" id="PS50245">
    <property type="entry name" value="CAP_GLY_2"/>
    <property type="match status" value="1"/>
</dbReference>